<dbReference type="PROSITE" id="PS50089">
    <property type="entry name" value="ZF_RING_2"/>
    <property type="match status" value="2"/>
</dbReference>
<feature type="transmembrane region" description="Helical" evidence="5">
    <location>
        <begin position="90"/>
        <end position="107"/>
    </location>
</feature>
<reference evidence="7 8" key="1">
    <citation type="submission" date="2024-12" db="EMBL/GenBank/DDBJ databases">
        <title>The unique morphological basis and parallel evolutionary history of personate flowers in Penstemon.</title>
        <authorList>
            <person name="Depatie T.H."/>
            <person name="Wessinger C.A."/>
        </authorList>
    </citation>
    <scope>NUCLEOTIDE SEQUENCE [LARGE SCALE GENOMIC DNA]</scope>
    <source>
        <strain evidence="7">WTNN_2</strain>
        <tissue evidence="7">Leaf</tissue>
    </source>
</reference>
<dbReference type="Gene3D" id="3.30.40.10">
    <property type="entry name" value="Zinc/RING finger domain, C3HC4 (zinc finger)"/>
    <property type="match status" value="2"/>
</dbReference>
<dbReference type="Proteomes" id="UP001634393">
    <property type="component" value="Unassembled WGS sequence"/>
</dbReference>
<dbReference type="InterPro" id="IPR051834">
    <property type="entry name" value="RING_finger_E3_ligase"/>
</dbReference>
<proteinExistence type="predicted"/>
<evidence type="ECO:0000256" key="1">
    <source>
        <dbReference type="ARBA" id="ARBA00022723"/>
    </source>
</evidence>
<dbReference type="PANTHER" id="PTHR45931">
    <property type="entry name" value="SI:CH211-59O9.10"/>
    <property type="match status" value="1"/>
</dbReference>
<dbReference type="InterPro" id="IPR001841">
    <property type="entry name" value="Znf_RING"/>
</dbReference>
<keyword evidence="5" id="KW-0472">Membrane</keyword>
<gene>
    <name evidence="7" type="ORF">ACJIZ3_014626</name>
</gene>
<name>A0ABD3RKF7_9LAMI</name>
<dbReference type="PANTHER" id="PTHR45931:SF3">
    <property type="entry name" value="RING ZINC FINGER-CONTAINING PROTEIN"/>
    <property type="match status" value="1"/>
</dbReference>
<keyword evidence="8" id="KW-1185">Reference proteome</keyword>
<accession>A0ABD3RKF7</accession>
<organism evidence="7 8">
    <name type="scientific">Penstemon smallii</name>
    <dbReference type="NCBI Taxonomy" id="265156"/>
    <lineage>
        <taxon>Eukaryota</taxon>
        <taxon>Viridiplantae</taxon>
        <taxon>Streptophyta</taxon>
        <taxon>Embryophyta</taxon>
        <taxon>Tracheophyta</taxon>
        <taxon>Spermatophyta</taxon>
        <taxon>Magnoliopsida</taxon>
        <taxon>eudicotyledons</taxon>
        <taxon>Gunneridae</taxon>
        <taxon>Pentapetalae</taxon>
        <taxon>asterids</taxon>
        <taxon>lamiids</taxon>
        <taxon>Lamiales</taxon>
        <taxon>Plantaginaceae</taxon>
        <taxon>Cheloneae</taxon>
        <taxon>Penstemon</taxon>
    </lineage>
</organism>
<keyword evidence="3" id="KW-0862">Zinc</keyword>
<dbReference type="Pfam" id="PF13639">
    <property type="entry name" value="zf-RING_2"/>
    <property type="match status" value="2"/>
</dbReference>
<sequence length="193" mass="21299">MLPCSHAFHAECIDTRYAFLTNQQQPSHAASISLPISTEGNNLHEEGDGECPICLSQFEQGDQIRMLPCSHAFHEECIDTWIVTNPTCPLFIVASAAILSAYVYYLVRRYAFLTNQQQPSHAASISLPISTEGNNLHVEGDGECPICLSQFEQGDQIRMLPCSHAFHAECIDTWVVTNPTCPLCRCSVVLSGI</sequence>
<evidence type="ECO:0000259" key="6">
    <source>
        <dbReference type="PROSITE" id="PS50089"/>
    </source>
</evidence>
<dbReference type="SMART" id="SM00184">
    <property type="entry name" value="RING"/>
    <property type="match status" value="2"/>
</dbReference>
<evidence type="ECO:0000313" key="8">
    <source>
        <dbReference type="Proteomes" id="UP001634393"/>
    </source>
</evidence>
<dbReference type="AlphaFoldDB" id="A0ABD3RKF7"/>
<keyword evidence="1" id="KW-0479">Metal-binding</keyword>
<keyword evidence="5" id="KW-0812">Transmembrane</keyword>
<dbReference type="InterPro" id="IPR013083">
    <property type="entry name" value="Znf_RING/FYVE/PHD"/>
</dbReference>
<evidence type="ECO:0000256" key="4">
    <source>
        <dbReference type="PROSITE-ProRule" id="PRU00175"/>
    </source>
</evidence>
<evidence type="ECO:0000256" key="2">
    <source>
        <dbReference type="ARBA" id="ARBA00022771"/>
    </source>
</evidence>
<evidence type="ECO:0000256" key="5">
    <source>
        <dbReference type="SAM" id="Phobius"/>
    </source>
</evidence>
<feature type="domain" description="RING-type" evidence="6">
    <location>
        <begin position="51"/>
        <end position="90"/>
    </location>
</feature>
<keyword evidence="2 4" id="KW-0863">Zinc-finger</keyword>
<keyword evidence="5" id="KW-1133">Transmembrane helix</keyword>
<dbReference type="GO" id="GO:0008270">
    <property type="term" value="F:zinc ion binding"/>
    <property type="evidence" value="ECO:0007669"/>
    <property type="project" value="UniProtKB-KW"/>
</dbReference>
<dbReference type="EMBL" id="JBJXBP010000008">
    <property type="protein sequence ID" value="KAL3813358.1"/>
    <property type="molecule type" value="Genomic_DNA"/>
</dbReference>
<feature type="domain" description="RING-type" evidence="6">
    <location>
        <begin position="144"/>
        <end position="185"/>
    </location>
</feature>
<protein>
    <recommendedName>
        <fullName evidence="6">RING-type domain-containing protein</fullName>
    </recommendedName>
</protein>
<comment type="caution">
    <text evidence="7">The sequence shown here is derived from an EMBL/GenBank/DDBJ whole genome shotgun (WGS) entry which is preliminary data.</text>
</comment>
<dbReference type="SUPFAM" id="SSF57850">
    <property type="entry name" value="RING/U-box"/>
    <property type="match status" value="2"/>
</dbReference>
<evidence type="ECO:0000313" key="7">
    <source>
        <dbReference type="EMBL" id="KAL3813358.1"/>
    </source>
</evidence>
<evidence type="ECO:0000256" key="3">
    <source>
        <dbReference type="ARBA" id="ARBA00022833"/>
    </source>
</evidence>